<evidence type="ECO:0000313" key="2">
    <source>
        <dbReference type="Proteomes" id="UP000828941"/>
    </source>
</evidence>
<accession>A0ACB9PAF8</accession>
<dbReference type="Proteomes" id="UP000828941">
    <property type="component" value="Chromosome 5"/>
</dbReference>
<organism evidence="1 2">
    <name type="scientific">Bauhinia variegata</name>
    <name type="common">Purple orchid tree</name>
    <name type="synonym">Phanera variegata</name>
    <dbReference type="NCBI Taxonomy" id="167791"/>
    <lineage>
        <taxon>Eukaryota</taxon>
        <taxon>Viridiplantae</taxon>
        <taxon>Streptophyta</taxon>
        <taxon>Embryophyta</taxon>
        <taxon>Tracheophyta</taxon>
        <taxon>Spermatophyta</taxon>
        <taxon>Magnoliopsida</taxon>
        <taxon>eudicotyledons</taxon>
        <taxon>Gunneridae</taxon>
        <taxon>Pentapetalae</taxon>
        <taxon>rosids</taxon>
        <taxon>fabids</taxon>
        <taxon>Fabales</taxon>
        <taxon>Fabaceae</taxon>
        <taxon>Cercidoideae</taxon>
        <taxon>Cercideae</taxon>
        <taxon>Bauhiniinae</taxon>
        <taxon>Bauhinia</taxon>
    </lineage>
</organism>
<protein>
    <submittedName>
        <fullName evidence="1">Uncharacterized protein</fullName>
    </submittedName>
</protein>
<sequence length="123" mass="13835">MPARKEQVFTTIHDNQTLIIVYEGEEKENHLLGYFKIMEIPAAPKGVPVINVSMDIDVENALRVSAEIVMPGSRQPAFPPMEVKMPTVDDGHGWCAEALRRAYGPRLGLAWLTAQKKKQPWHS</sequence>
<dbReference type="EMBL" id="CM039430">
    <property type="protein sequence ID" value="KAI4345623.1"/>
    <property type="molecule type" value="Genomic_DNA"/>
</dbReference>
<reference evidence="1 2" key="1">
    <citation type="journal article" date="2022" name="DNA Res.">
        <title>Chromosomal-level genome assembly of the orchid tree Bauhinia variegata (Leguminosae; Cercidoideae) supports the allotetraploid origin hypothesis of Bauhinia.</title>
        <authorList>
            <person name="Zhong Y."/>
            <person name="Chen Y."/>
            <person name="Zheng D."/>
            <person name="Pang J."/>
            <person name="Liu Y."/>
            <person name="Luo S."/>
            <person name="Meng S."/>
            <person name="Qian L."/>
            <person name="Wei D."/>
            <person name="Dai S."/>
            <person name="Zhou R."/>
        </authorList>
    </citation>
    <scope>NUCLEOTIDE SEQUENCE [LARGE SCALE GENOMIC DNA]</scope>
    <source>
        <strain evidence="1">BV-YZ2020</strain>
    </source>
</reference>
<keyword evidence="2" id="KW-1185">Reference proteome</keyword>
<proteinExistence type="predicted"/>
<name>A0ACB9PAF8_BAUVA</name>
<comment type="caution">
    <text evidence="1">The sequence shown here is derived from an EMBL/GenBank/DDBJ whole genome shotgun (WGS) entry which is preliminary data.</text>
</comment>
<gene>
    <name evidence="1" type="ORF">L6164_012725</name>
</gene>
<evidence type="ECO:0000313" key="1">
    <source>
        <dbReference type="EMBL" id="KAI4345623.1"/>
    </source>
</evidence>